<gene>
    <name evidence="2" type="ORF">JF886_07700</name>
</gene>
<dbReference type="Gene3D" id="1.10.3210.10">
    <property type="entry name" value="Hypothetical protein af1432"/>
    <property type="match status" value="1"/>
</dbReference>
<dbReference type="InterPro" id="IPR006674">
    <property type="entry name" value="HD_domain"/>
</dbReference>
<dbReference type="InterPro" id="IPR003607">
    <property type="entry name" value="HD/PDEase_dom"/>
</dbReference>
<dbReference type="InterPro" id="IPR045509">
    <property type="entry name" value="HD_assoc_2"/>
</dbReference>
<dbReference type="RefSeq" id="WP_337311185.1">
    <property type="nucleotide sequence ID" value="NZ_JAEKNS010000078.1"/>
</dbReference>
<dbReference type="Pfam" id="PF01966">
    <property type="entry name" value="HD"/>
    <property type="match status" value="1"/>
</dbReference>
<dbReference type="AlphaFoldDB" id="A0A934K0P7"/>
<sequence length="451" mass="50632">MASGALSAADRFREVNLIADPLYGYIEITKGTSTQPGERNLLDTPWLQRLRRIHQLQSAWWVFPSAEHSRFVHLLGAMHLASLFARRVDASLRVAFPDAPSPACVEETLRLAGLLHDVGHGPFGHFFDQEVLAQWDIDHEVIGRSLVETELADLIGSLRASPSGVFEAGERVDPRWVAWVMADASIEGYEPPGWLRACKPILCGPATVDNLDYVRRDAYMCGISLGPVDVQRLIHYSFIAGDTMVLHMHASGALQMFLASRLYMYTQVYHHRTGRRFDLSMHEIFADTINLLLPGNPLENRDAYLQLNDWSVLEAAQRWLRAPAGTEEHRLGDAWGRLLRRDLHWHLAYETIAHRGIDLSTLQQRLLDAVPEVAARARVQVDVVSAKIAPENPMADHGFVAMYDPIKGTVERTHTAEMIARLPQHNQLVRVFTDDVAAIPALHRAIQEVLG</sequence>
<name>A0A934K0P7_9BACT</name>
<dbReference type="GO" id="GO:0008832">
    <property type="term" value="F:dGTPase activity"/>
    <property type="evidence" value="ECO:0007669"/>
    <property type="project" value="TreeGrafter"/>
</dbReference>
<evidence type="ECO:0000313" key="3">
    <source>
        <dbReference type="Proteomes" id="UP000606991"/>
    </source>
</evidence>
<reference evidence="2 3" key="1">
    <citation type="submission" date="2020-10" db="EMBL/GenBank/DDBJ databases">
        <title>Ca. Dormibacterota MAGs.</title>
        <authorList>
            <person name="Montgomery K."/>
        </authorList>
    </citation>
    <scope>NUCLEOTIDE SEQUENCE [LARGE SCALE GENOMIC DNA]</scope>
    <source>
        <strain evidence="2">SC8812_S17_18</strain>
    </source>
</reference>
<dbReference type="SMART" id="SM00471">
    <property type="entry name" value="HDc"/>
    <property type="match status" value="1"/>
</dbReference>
<dbReference type="InterPro" id="IPR050135">
    <property type="entry name" value="dGTPase-like"/>
</dbReference>
<evidence type="ECO:0000259" key="1">
    <source>
        <dbReference type="SMART" id="SM00471"/>
    </source>
</evidence>
<dbReference type="Pfam" id="PF19276">
    <property type="entry name" value="HD_assoc_2"/>
    <property type="match status" value="1"/>
</dbReference>
<dbReference type="CDD" id="cd00077">
    <property type="entry name" value="HDc"/>
    <property type="match status" value="1"/>
</dbReference>
<dbReference type="SUPFAM" id="SSF109604">
    <property type="entry name" value="HD-domain/PDEase-like"/>
    <property type="match status" value="1"/>
</dbReference>
<dbReference type="PANTHER" id="PTHR11373">
    <property type="entry name" value="DEOXYNUCLEOSIDE TRIPHOSPHATE TRIPHOSPHOHYDROLASE"/>
    <property type="match status" value="1"/>
</dbReference>
<dbReference type="EMBL" id="JAEKNS010000078">
    <property type="protein sequence ID" value="MBJ7594733.1"/>
    <property type="molecule type" value="Genomic_DNA"/>
</dbReference>
<protein>
    <submittedName>
        <fullName evidence="2">HD domain-containing protein</fullName>
    </submittedName>
</protein>
<feature type="domain" description="HD/PDEase" evidence="1">
    <location>
        <begin position="66"/>
        <end position="223"/>
    </location>
</feature>
<accession>A0A934K0P7</accession>
<dbReference type="Proteomes" id="UP000606991">
    <property type="component" value="Unassembled WGS sequence"/>
</dbReference>
<evidence type="ECO:0000313" key="2">
    <source>
        <dbReference type="EMBL" id="MBJ7594733.1"/>
    </source>
</evidence>
<comment type="caution">
    <text evidence="2">The sequence shown here is derived from an EMBL/GenBank/DDBJ whole genome shotgun (WGS) entry which is preliminary data.</text>
</comment>
<dbReference type="PANTHER" id="PTHR11373:SF4">
    <property type="entry name" value="DEOXYNUCLEOSIDE TRIPHOSPHATE TRIPHOSPHOHYDROLASE SAMHD1"/>
    <property type="match status" value="1"/>
</dbReference>
<organism evidence="2 3">
    <name type="scientific">Candidatus Aeolococcus gillhamiae</name>
    <dbReference type="NCBI Taxonomy" id="3127015"/>
    <lineage>
        <taxon>Bacteria</taxon>
        <taxon>Bacillati</taxon>
        <taxon>Candidatus Dormiibacterota</taxon>
        <taxon>Candidatus Dormibacteria</taxon>
        <taxon>Candidatus Aeolococcales</taxon>
        <taxon>Candidatus Aeolococcaceae</taxon>
        <taxon>Candidatus Aeolococcus</taxon>
    </lineage>
</organism>
<dbReference type="GO" id="GO:0006203">
    <property type="term" value="P:dGTP catabolic process"/>
    <property type="evidence" value="ECO:0007669"/>
    <property type="project" value="TreeGrafter"/>
</dbReference>
<proteinExistence type="predicted"/>